<name>A0AC34RJ65_9BILA</name>
<reference evidence="2" key="1">
    <citation type="submission" date="2022-11" db="UniProtKB">
        <authorList>
            <consortium name="WormBaseParasite"/>
        </authorList>
    </citation>
    <scope>IDENTIFICATION</scope>
</reference>
<evidence type="ECO:0000313" key="1">
    <source>
        <dbReference type="Proteomes" id="UP000887576"/>
    </source>
</evidence>
<dbReference type="WBParaSite" id="JU765_v2.g7346.t1">
    <property type="protein sequence ID" value="JU765_v2.g7346.t1"/>
    <property type="gene ID" value="JU765_v2.g7346"/>
</dbReference>
<organism evidence="1 2">
    <name type="scientific">Panagrolaimus sp. JU765</name>
    <dbReference type="NCBI Taxonomy" id="591449"/>
    <lineage>
        <taxon>Eukaryota</taxon>
        <taxon>Metazoa</taxon>
        <taxon>Ecdysozoa</taxon>
        <taxon>Nematoda</taxon>
        <taxon>Chromadorea</taxon>
        <taxon>Rhabditida</taxon>
        <taxon>Tylenchina</taxon>
        <taxon>Panagrolaimomorpha</taxon>
        <taxon>Panagrolaimoidea</taxon>
        <taxon>Panagrolaimidae</taxon>
        <taxon>Panagrolaimus</taxon>
    </lineage>
</organism>
<accession>A0AC34RJ65</accession>
<sequence>MFTTKQNSEIAACVAGFLKEHGYENAFKAYIAEAKMENENLDYSKLNKDLEMKFFMVSRMQIKIAALEKQLAELNKGYGTNPLQVNAVVDTNGYCVPRLPELHTFTGHRGAVNCVLFHPVYTFFATASDDSTIKIWDIGKQRCERTLSGHTDAVNDLAISPDGRLLASCSNDMFVKIWDMTETFECVKTFAGHEHSISSVAFVRNNTVLTASRDHFIKLWDLNSITCLQVFHDDTWVRTIRIHANGKYFASSGSQICVWDVENGDRVVELQEHTNVVEVIAWAPENVATELKLGDSTFDDSGLSPNVYIEGKPLVLASGSRDSTIRIWHVNIRTCLFIVDDHTNWIHGLAWHPNGKTLMSVGDDKTLRSWNVGAKFASLKTYSPHQNFIRCLALDNTGKYAATGSTDHTIKLFECR</sequence>
<dbReference type="Proteomes" id="UP000887576">
    <property type="component" value="Unplaced"/>
</dbReference>
<evidence type="ECO:0000313" key="2">
    <source>
        <dbReference type="WBParaSite" id="JU765_v2.g7346.t1"/>
    </source>
</evidence>
<proteinExistence type="predicted"/>
<protein>
    <submittedName>
        <fullName evidence="2">LisH domain-containing protein</fullName>
    </submittedName>
</protein>